<evidence type="ECO:0000313" key="1">
    <source>
        <dbReference type="EMBL" id="CAH9066950.1"/>
    </source>
</evidence>
<dbReference type="EMBL" id="CAMAPF010000012">
    <property type="protein sequence ID" value="CAH9066950.1"/>
    <property type="molecule type" value="Genomic_DNA"/>
</dbReference>
<sequence length="108" mass="12016">MLNYYSDFPRSSGSDLLSKGSLYPGRRFPFTGNTFRGQHLRVSSHILFVILLCRCFSKVAALLIGSREGDSPATSVNNLTMNKLAVTTVCTSYYAAINRATEERKRSN</sequence>
<dbReference type="AlphaFoldDB" id="A0AAV0C4G2"/>
<proteinExistence type="predicted"/>
<organism evidence="1 2">
    <name type="scientific">Cuscuta epithymum</name>
    <dbReference type="NCBI Taxonomy" id="186058"/>
    <lineage>
        <taxon>Eukaryota</taxon>
        <taxon>Viridiplantae</taxon>
        <taxon>Streptophyta</taxon>
        <taxon>Embryophyta</taxon>
        <taxon>Tracheophyta</taxon>
        <taxon>Spermatophyta</taxon>
        <taxon>Magnoliopsida</taxon>
        <taxon>eudicotyledons</taxon>
        <taxon>Gunneridae</taxon>
        <taxon>Pentapetalae</taxon>
        <taxon>asterids</taxon>
        <taxon>lamiids</taxon>
        <taxon>Solanales</taxon>
        <taxon>Convolvulaceae</taxon>
        <taxon>Cuscuteae</taxon>
        <taxon>Cuscuta</taxon>
        <taxon>Cuscuta subgen. Cuscuta</taxon>
    </lineage>
</organism>
<dbReference type="Proteomes" id="UP001152523">
    <property type="component" value="Unassembled WGS sequence"/>
</dbReference>
<protein>
    <submittedName>
        <fullName evidence="1">Uncharacterized protein</fullName>
    </submittedName>
</protein>
<evidence type="ECO:0000313" key="2">
    <source>
        <dbReference type="Proteomes" id="UP001152523"/>
    </source>
</evidence>
<keyword evidence="2" id="KW-1185">Reference proteome</keyword>
<name>A0AAV0C4G2_9ASTE</name>
<reference evidence="1" key="1">
    <citation type="submission" date="2022-07" db="EMBL/GenBank/DDBJ databases">
        <authorList>
            <person name="Macas J."/>
            <person name="Novak P."/>
            <person name="Neumann P."/>
        </authorList>
    </citation>
    <scope>NUCLEOTIDE SEQUENCE</scope>
</reference>
<accession>A0AAV0C4G2</accession>
<comment type="caution">
    <text evidence="1">The sequence shown here is derived from an EMBL/GenBank/DDBJ whole genome shotgun (WGS) entry which is preliminary data.</text>
</comment>
<gene>
    <name evidence="1" type="ORF">CEPIT_LOCUS2496</name>
</gene>